<gene>
    <name evidence="2" type="ORF">BK769_31175</name>
</gene>
<reference evidence="2 3" key="1">
    <citation type="submission" date="2016-10" db="EMBL/GenBank/DDBJ databases">
        <title>Comparative genomics of Bacillus thuringiensis reveals a path to pathogens against multiple invertebrate hosts.</title>
        <authorList>
            <person name="Zheng J."/>
            <person name="Gao Q."/>
            <person name="Liu H."/>
            <person name="Peng D."/>
            <person name="Ruan L."/>
            <person name="Sun M."/>
        </authorList>
    </citation>
    <scope>NUCLEOTIDE SEQUENCE [LARGE SCALE GENOMIC DNA]</scope>
    <source>
        <strain evidence="2">BGSC 4W1</strain>
    </source>
</reference>
<accession>A0A9X6JIT5</accession>
<evidence type="ECO:0000313" key="2">
    <source>
        <dbReference type="EMBL" id="OTZ67114.1"/>
    </source>
</evidence>
<dbReference type="AlphaFoldDB" id="A0A9X6JIT5"/>
<evidence type="ECO:0000256" key="1">
    <source>
        <dbReference type="SAM" id="Phobius"/>
    </source>
</evidence>
<proteinExistence type="predicted"/>
<dbReference type="Proteomes" id="UP000195087">
    <property type="component" value="Unassembled WGS sequence"/>
</dbReference>
<dbReference type="RefSeq" id="WP_086392706.1">
    <property type="nucleotide sequence ID" value="NZ_NFEH01000124.1"/>
</dbReference>
<organism evidence="2 3">
    <name type="scientific">Bacillus thuringiensis serovar kumamotoensis</name>
    <dbReference type="NCBI Taxonomy" id="132267"/>
    <lineage>
        <taxon>Bacteria</taxon>
        <taxon>Bacillati</taxon>
        <taxon>Bacillota</taxon>
        <taxon>Bacilli</taxon>
        <taxon>Bacillales</taxon>
        <taxon>Bacillaceae</taxon>
        <taxon>Bacillus</taxon>
        <taxon>Bacillus cereus group</taxon>
    </lineage>
</organism>
<name>A0A9X6JIT5_BACUK</name>
<comment type="caution">
    <text evidence="2">The sequence shown here is derived from an EMBL/GenBank/DDBJ whole genome shotgun (WGS) entry which is preliminary data.</text>
</comment>
<sequence length="154" mass="18107">MKSKLIIILCLIGILTPITKTVASEEIILKKEVGEYNYSVQKKDNNYVWDISYKNSNSTLKETDENRLYLERFRDSLNKLGQQKLKLCASIIYTILLLLFSIIILVWKRLKIPKWFLLPISILLIISIYSVLQTTSDLYVIQEDIDFIYQRLIQ</sequence>
<feature type="transmembrane region" description="Helical" evidence="1">
    <location>
        <begin position="90"/>
        <end position="108"/>
    </location>
</feature>
<dbReference type="EMBL" id="NFEH01000124">
    <property type="protein sequence ID" value="OTZ67114.1"/>
    <property type="molecule type" value="Genomic_DNA"/>
</dbReference>
<keyword evidence="1" id="KW-1133">Transmembrane helix</keyword>
<keyword evidence="1" id="KW-0812">Transmembrane</keyword>
<feature type="transmembrane region" description="Helical" evidence="1">
    <location>
        <begin position="115"/>
        <end position="132"/>
    </location>
</feature>
<keyword evidence="1" id="KW-0472">Membrane</keyword>
<evidence type="ECO:0000313" key="3">
    <source>
        <dbReference type="Proteomes" id="UP000195087"/>
    </source>
</evidence>
<protein>
    <submittedName>
        <fullName evidence="2">Uncharacterized protein</fullName>
    </submittedName>
</protein>